<reference evidence="1 2" key="1">
    <citation type="submission" date="2019-05" db="EMBL/GenBank/DDBJ databases">
        <title>Another draft genome of Portunus trituberculatus and its Hox gene families provides insights of decapod evolution.</title>
        <authorList>
            <person name="Jeong J.-H."/>
            <person name="Song I."/>
            <person name="Kim S."/>
            <person name="Choi T."/>
            <person name="Kim D."/>
            <person name="Ryu S."/>
            <person name="Kim W."/>
        </authorList>
    </citation>
    <scope>NUCLEOTIDE SEQUENCE [LARGE SCALE GENOMIC DNA]</scope>
    <source>
        <tissue evidence="1">Muscle</tissue>
    </source>
</reference>
<protein>
    <submittedName>
        <fullName evidence="1">Uncharacterized protein</fullName>
    </submittedName>
</protein>
<comment type="caution">
    <text evidence="1">The sequence shown here is derived from an EMBL/GenBank/DDBJ whole genome shotgun (WGS) entry which is preliminary data.</text>
</comment>
<dbReference type="AlphaFoldDB" id="A0A5B7IR31"/>
<gene>
    <name evidence="1" type="ORF">E2C01_078792</name>
</gene>
<evidence type="ECO:0000313" key="2">
    <source>
        <dbReference type="Proteomes" id="UP000324222"/>
    </source>
</evidence>
<evidence type="ECO:0000313" key="1">
    <source>
        <dbReference type="EMBL" id="MPC84066.1"/>
    </source>
</evidence>
<dbReference type="Proteomes" id="UP000324222">
    <property type="component" value="Unassembled WGS sequence"/>
</dbReference>
<proteinExistence type="predicted"/>
<name>A0A5B7IR31_PORTR</name>
<dbReference type="EMBL" id="VSRR010064322">
    <property type="protein sequence ID" value="MPC84066.1"/>
    <property type="molecule type" value="Genomic_DNA"/>
</dbReference>
<organism evidence="1 2">
    <name type="scientific">Portunus trituberculatus</name>
    <name type="common">Swimming crab</name>
    <name type="synonym">Neptunus trituberculatus</name>
    <dbReference type="NCBI Taxonomy" id="210409"/>
    <lineage>
        <taxon>Eukaryota</taxon>
        <taxon>Metazoa</taxon>
        <taxon>Ecdysozoa</taxon>
        <taxon>Arthropoda</taxon>
        <taxon>Crustacea</taxon>
        <taxon>Multicrustacea</taxon>
        <taxon>Malacostraca</taxon>
        <taxon>Eumalacostraca</taxon>
        <taxon>Eucarida</taxon>
        <taxon>Decapoda</taxon>
        <taxon>Pleocyemata</taxon>
        <taxon>Brachyura</taxon>
        <taxon>Eubrachyura</taxon>
        <taxon>Portunoidea</taxon>
        <taxon>Portunidae</taxon>
        <taxon>Portuninae</taxon>
        <taxon>Portunus</taxon>
    </lineage>
</organism>
<accession>A0A5B7IR31</accession>
<sequence length="86" mass="9961">MVVCQGGCLSLRYAFCVNLFNAGTDFYLKICVLLDHFIGIRKALWRFWRDDMLCLSNDTYQPRMNEPSEAVQYVTLPKQDGMRSEG</sequence>
<keyword evidence="2" id="KW-1185">Reference proteome</keyword>